<feature type="signal peptide" evidence="3">
    <location>
        <begin position="1"/>
        <end position="22"/>
    </location>
</feature>
<evidence type="ECO:0000256" key="3">
    <source>
        <dbReference type="SAM" id="SignalP"/>
    </source>
</evidence>
<dbReference type="PANTHER" id="PTHR48081:SF30">
    <property type="entry name" value="ACETYL-HYDROLASE LIPR-RELATED"/>
    <property type="match status" value="1"/>
</dbReference>
<dbReference type="GO" id="GO:0004806">
    <property type="term" value="F:triacylglycerol lipase activity"/>
    <property type="evidence" value="ECO:0007669"/>
    <property type="project" value="TreeGrafter"/>
</dbReference>
<comment type="similarity">
    <text evidence="1">Belongs to the 'GDXG' lipolytic enzyme family.</text>
</comment>
<dbReference type="InterPro" id="IPR029058">
    <property type="entry name" value="AB_hydrolase_fold"/>
</dbReference>
<evidence type="ECO:0000256" key="2">
    <source>
        <dbReference type="ARBA" id="ARBA00022801"/>
    </source>
</evidence>
<dbReference type="Gene3D" id="3.40.50.1820">
    <property type="entry name" value="alpha/beta hydrolase"/>
    <property type="match status" value="1"/>
</dbReference>
<feature type="domain" description="Alpha/beta hydrolase fold-3" evidence="4">
    <location>
        <begin position="113"/>
        <end position="316"/>
    </location>
</feature>
<dbReference type="RefSeq" id="WP_111198524.1">
    <property type="nucleotide sequence ID" value="NZ_QKVK01000004.1"/>
</dbReference>
<dbReference type="AlphaFoldDB" id="A0A2W2BM68"/>
<evidence type="ECO:0000259" key="4">
    <source>
        <dbReference type="Pfam" id="PF07859"/>
    </source>
</evidence>
<keyword evidence="3" id="KW-0732">Signal</keyword>
<dbReference type="Proteomes" id="UP000248795">
    <property type="component" value="Unassembled WGS sequence"/>
</dbReference>
<protein>
    <submittedName>
        <fullName evidence="5">Alpha/beta hydrolase</fullName>
    </submittedName>
</protein>
<evidence type="ECO:0000313" key="5">
    <source>
        <dbReference type="EMBL" id="PZF76947.1"/>
    </source>
</evidence>
<accession>A0A2W2BM68</accession>
<organism evidence="5 6">
    <name type="scientific">Aestuariivirga litoralis</name>
    <dbReference type="NCBI Taxonomy" id="2650924"/>
    <lineage>
        <taxon>Bacteria</taxon>
        <taxon>Pseudomonadati</taxon>
        <taxon>Pseudomonadota</taxon>
        <taxon>Alphaproteobacteria</taxon>
        <taxon>Hyphomicrobiales</taxon>
        <taxon>Aestuariivirgaceae</taxon>
        <taxon>Aestuariivirga</taxon>
    </lineage>
</organism>
<feature type="chain" id="PRO_5015994659" evidence="3">
    <location>
        <begin position="23"/>
        <end position="339"/>
    </location>
</feature>
<comment type="caution">
    <text evidence="5">The sequence shown here is derived from an EMBL/GenBank/DDBJ whole genome shotgun (WGS) entry which is preliminary data.</text>
</comment>
<dbReference type="PANTHER" id="PTHR48081">
    <property type="entry name" value="AB HYDROLASE SUPERFAMILY PROTEIN C4A8.06C"/>
    <property type="match status" value="1"/>
</dbReference>
<dbReference type="Pfam" id="PF07859">
    <property type="entry name" value="Abhydrolase_3"/>
    <property type="match status" value="1"/>
</dbReference>
<dbReference type="InterPro" id="IPR050300">
    <property type="entry name" value="GDXG_lipolytic_enzyme"/>
</dbReference>
<proteinExistence type="inferred from homology"/>
<dbReference type="InterPro" id="IPR013094">
    <property type="entry name" value="AB_hydrolase_3"/>
</dbReference>
<keyword evidence="6" id="KW-1185">Reference proteome</keyword>
<name>A0A2W2BM68_9HYPH</name>
<evidence type="ECO:0000256" key="1">
    <source>
        <dbReference type="ARBA" id="ARBA00010515"/>
    </source>
</evidence>
<gene>
    <name evidence="5" type="ORF">DK847_10840</name>
</gene>
<reference evidence="6" key="1">
    <citation type="submission" date="2018-06" db="EMBL/GenBank/DDBJ databases">
        <title>Aestuariibacter litoralis strain KCTC 52945T.</title>
        <authorList>
            <person name="Li X."/>
            <person name="Salam N."/>
            <person name="Li J.-L."/>
            <person name="Chen Y.-M."/>
            <person name="Yang Z.-W."/>
            <person name="Zhang L.-Y."/>
            <person name="Han M.-X."/>
            <person name="Xiao M."/>
            <person name="Li W.-J."/>
        </authorList>
    </citation>
    <scope>NUCLEOTIDE SEQUENCE [LARGE SCALE GENOMIC DNA]</scope>
    <source>
        <strain evidence="6">KCTC 52945</strain>
    </source>
</reference>
<sequence length="339" mass="35294">MPRRTGMILVLFSVLWSAAAMAADTVPLPDTISPQAKAVIAFLQSAGLKQLKAPAPDDLAGWKALHAAQEKALEEPNRAVLGALGATVAEASIGGVPVLDIRPRGWSDDGRVIVYIHGGGFTLFSARSMAGLAALVGNAAGMRVISIDYTNPPAATWDTVQAQVDAVLKGLVASGTPLTRIAVFGDSAGGNLAIRTVLNLRDAGAGMPAAVLLFSPWADLTDSGDTAITLPDADPTLSYAGFLANSARAYAGGLDLKDPRVSPLHADFGKGFPPTLIQDGTRTILLSASVRTYRALKAAKLDATIDLYEGMWHVFQGAPAPEAEEALDSAGTFLKQRLK</sequence>
<dbReference type="SUPFAM" id="SSF53474">
    <property type="entry name" value="alpha/beta-Hydrolases"/>
    <property type="match status" value="1"/>
</dbReference>
<keyword evidence="2 5" id="KW-0378">Hydrolase</keyword>
<evidence type="ECO:0000313" key="6">
    <source>
        <dbReference type="Proteomes" id="UP000248795"/>
    </source>
</evidence>
<dbReference type="EMBL" id="QKVK01000004">
    <property type="protein sequence ID" value="PZF76947.1"/>
    <property type="molecule type" value="Genomic_DNA"/>
</dbReference>